<comment type="caution">
    <text evidence="1">The sequence shown here is derived from an EMBL/GenBank/DDBJ whole genome shotgun (WGS) entry which is preliminary data.</text>
</comment>
<dbReference type="RefSeq" id="WP_380226516.1">
    <property type="nucleotide sequence ID" value="NZ_JBHSOF010000021.1"/>
</dbReference>
<name>A0ABW0X6M1_9ACTN</name>
<organism evidence="1 2">
    <name type="scientific">Kitasatospora misakiensis</name>
    <dbReference type="NCBI Taxonomy" id="67330"/>
    <lineage>
        <taxon>Bacteria</taxon>
        <taxon>Bacillati</taxon>
        <taxon>Actinomycetota</taxon>
        <taxon>Actinomycetes</taxon>
        <taxon>Kitasatosporales</taxon>
        <taxon>Streptomycetaceae</taxon>
        <taxon>Kitasatospora</taxon>
    </lineage>
</organism>
<evidence type="ECO:0000313" key="1">
    <source>
        <dbReference type="EMBL" id="MFC5664826.1"/>
    </source>
</evidence>
<dbReference type="Proteomes" id="UP001595975">
    <property type="component" value="Unassembled WGS sequence"/>
</dbReference>
<proteinExistence type="predicted"/>
<sequence length="228" mass="25307">MTDQSARTQQIHPAAFGALYEALSVIYHYKKDLEKFLRTRSARYPELVVGLDFDGYKRAFAEEFVDRLQAGEGKYRDLTLEIMIEVAEMDSFPKGCPVTPEWWHHDLHDRRPKGPYRVGGPAGSAPVSDMSRAPGVIRRHAGSNGSRLAPAWRYIGLRDSRLTTTCTPAPRIGRCGDTGRSPCQWGAAPCIRRTRSARAVGVPSTMCGMLGMFSTKFFGNCPPALVRS</sequence>
<accession>A0ABW0X6M1</accession>
<gene>
    <name evidence="1" type="ORF">ACFP3U_17770</name>
</gene>
<reference evidence="2" key="1">
    <citation type="journal article" date="2019" name="Int. J. Syst. Evol. Microbiol.">
        <title>The Global Catalogue of Microorganisms (GCM) 10K type strain sequencing project: providing services to taxonomists for standard genome sequencing and annotation.</title>
        <authorList>
            <consortium name="The Broad Institute Genomics Platform"/>
            <consortium name="The Broad Institute Genome Sequencing Center for Infectious Disease"/>
            <person name="Wu L."/>
            <person name="Ma J."/>
        </authorList>
    </citation>
    <scope>NUCLEOTIDE SEQUENCE [LARGE SCALE GENOMIC DNA]</scope>
    <source>
        <strain evidence="2">CGMCC 4.1437</strain>
    </source>
</reference>
<protein>
    <submittedName>
        <fullName evidence="1">Uncharacterized protein</fullName>
    </submittedName>
</protein>
<evidence type="ECO:0000313" key="2">
    <source>
        <dbReference type="Proteomes" id="UP001595975"/>
    </source>
</evidence>
<dbReference type="EMBL" id="JBHSOF010000021">
    <property type="protein sequence ID" value="MFC5664826.1"/>
    <property type="molecule type" value="Genomic_DNA"/>
</dbReference>
<keyword evidence="2" id="KW-1185">Reference proteome</keyword>